<protein>
    <recommendedName>
        <fullName evidence="1">Macro domain-containing protein</fullName>
    </recommendedName>
</protein>
<accession>A0AAE0GU95</accession>
<dbReference type="PANTHER" id="PTHR11106">
    <property type="entry name" value="GANGLIOSIDE INDUCED DIFFERENTIATION ASSOCIATED PROTEIN 2-RELATED"/>
    <property type="match status" value="1"/>
</dbReference>
<dbReference type="PANTHER" id="PTHR11106:SF27">
    <property type="entry name" value="MACRO DOMAIN-CONTAINING PROTEIN"/>
    <property type="match status" value="1"/>
</dbReference>
<reference evidence="2 3" key="1">
    <citation type="journal article" date="2015" name="Genome Biol. Evol.">
        <title>Comparative Genomics of a Bacterivorous Green Alga Reveals Evolutionary Causalities and Consequences of Phago-Mixotrophic Mode of Nutrition.</title>
        <authorList>
            <person name="Burns J.A."/>
            <person name="Paasch A."/>
            <person name="Narechania A."/>
            <person name="Kim E."/>
        </authorList>
    </citation>
    <scope>NUCLEOTIDE SEQUENCE [LARGE SCALE GENOMIC DNA]</scope>
    <source>
        <strain evidence="2 3">PLY_AMNH</strain>
    </source>
</reference>
<keyword evidence="3" id="KW-1185">Reference proteome</keyword>
<name>A0AAE0GU95_9CHLO</name>
<feature type="domain" description="Macro" evidence="1">
    <location>
        <begin position="15"/>
        <end position="213"/>
    </location>
</feature>
<dbReference type="SUPFAM" id="SSF52949">
    <property type="entry name" value="Macro domain-like"/>
    <property type="match status" value="1"/>
</dbReference>
<dbReference type="Gene3D" id="3.40.220.10">
    <property type="entry name" value="Leucine Aminopeptidase, subunit E, domain 1"/>
    <property type="match status" value="1"/>
</dbReference>
<sequence length="221" mass="23280">MAAGHTANLGARLGLQARQSYRVANTTVFISQGSVLDFEGDAIVNAANTGCLGGGGLDGAISQAGGPELLAARQALPELDRGVRCPTGEARITVGGRLRNKWCIHAVGPNFIYHRSREGDARDEFAKEDGQLKNAYRHVLQLANQEGVQTLATCLLSSGIFRGDRGLDAVITMACESILTTLSESTTSVKEMHISAFTNEETSSLLAAADKANVIVVANLP</sequence>
<evidence type="ECO:0000259" key="1">
    <source>
        <dbReference type="PROSITE" id="PS51154"/>
    </source>
</evidence>
<proteinExistence type="predicted"/>
<comment type="caution">
    <text evidence="2">The sequence shown here is derived from an EMBL/GenBank/DDBJ whole genome shotgun (WGS) entry which is preliminary data.</text>
</comment>
<dbReference type="Pfam" id="PF01661">
    <property type="entry name" value="Macro"/>
    <property type="match status" value="1"/>
</dbReference>
<dbReference type="SMART" id="SM00506">
    <property type="entry name" value="A1pp"/>
    <property type="match status" value="1"/>
</dbReference>
<dbReference type="EMBL" id="LGRX02002349">
    <property type="protein sequence ID" value="KAK3284308.1"/>
    <property type="molecule type" value="Genomic_DNA"/>
</dbReference>
<gene>
    <name evidence="2" type="ORF">CYMTET_8035</name>
</gene>
<dbReference type="PROSITE" id="PS51154">
    <property type="entry name" value="MACRO"/>
    <property type="match status" value="1"/>
</dbReference>
<organism evidence="2 3">
    <name type="scientific">Cymbomonas tetramitiformis</name>
    <dbReference type="NCBI Taxonomy" id="36881"/>
    <lineage>
        <taxon>Eukaryota</taxon>
        <taxon>Viridiplantae</taxon>
        <taxon>Chlorophyta</taxon>
        <taxon>Pyramimonadophyceae</taxon>
        <taxon>Pyramimonadales</taxon>
        <taxon>Pyramimonadaceae</taxon>
        <taxon>Cymbomonas</taxon>
    </lineage>
</organism>
<evidence type="ECO:0000313" key="2">
    <source>
        <dbReference type="EMBL" id="KAK3284308.1"/>
    </source>
</evidence>
<dbReference type="Proteomes" id="UP001190700">
    <property type="component" value="Unassembled WGS sequence"/>
</dbReference>
<dbReference type="InterPro" id="IPR043472">
    <property type="entry name" value="Macro_dom-like"/>
</dbReference>
<dbReference type="AlphaFoldDB" id="A0AAE0GU95"/>
<evidence type="ECO:0000313" key="3">
    <source>
        <dbReference type="Proteomes" id="UP001190700"/>
    </source>
</evidence>
<dbReference type="InterPro" id="IPR002589">
    <property type="entry name" value="Macro_dom"/>
</dbReference>